<name>A0A117NJB7_PICGL</name>
<organism evidence="1">
    <name type="scientific">Picea glauca</name>
    <name type="common">White spruce</name>
    <name type="synonym">Pinus glauca</name>
    <dbReference type="NCBI Taxonomy" id="3330"/>
    <lineage>
        <taxon>Eukaryota</taxon>
        <taxon>Viridiplantae</taxon>
        <taxon>Streptophyta</taxon>
        <taxon>Embryophyta</taxon>
        <taxon>Tracheophyta</taxon>
        <taxon>Spermatophyta</taxon>
        <taxon>Pinopsida</taxon>
        <taxon>Pinidae</taxon>
        <taxon>Conifers I</taxon>
        <taxon>Pinales</taxon>
        <taxon>Pinaceae</taxon>
        <taxon>Picea</taxon>
    </lineage>
</organism>
<reference evidence="1" key="1">
    <citation type="journal article" date="2015" name="Genome Biol. Evol.">
        <title>Organellar Genomes of White Spruce (Picea glauca): Assembly and Annotation.</title>
        <authorList>
            <person name="Jackman S.D."/>
            <person name="Warren R.L."/>
            <person name="Gibb E.A."/>
            <person name="Vandervalk B.P."/>
            <person name="Mohamadi H."/>
            <person name="Chu J."/>
            <person name="Raymond A."/>
            <person name="Pleasance S."/>
            <person name="Coope R."/>
            <person name="Wildung M.R."/>
            <person name="Ritland C.E."/>
            <person name="Bousquet J."/>
            <person name="Jones S.J."/>
            <person name="Bohlmann J."/>
            <person name="Birol I."/>
        </authorList>
    </citation>
    <scope>NUCLEOTIDE SEQUENCE [LARGE SCALE GENOMIC DNA]</scope>
    <source>
        <tissue evidence="1">Flushing bud</tissue>
    </source>
</reference>
<evidence type="ECO:0000313" key="1">
    <source>
        <dbReference type="EMBL" id="KUM51260.1"/>
    </source>
</evidence>
<keyword evidence="1" id="KW-0496">Mitochondrion</keyword>
<sequence>MHNYIYNLGWRTLIPSILKDISPFLRLMIASLSLAHSNPKRVRSVSFSSTILRTLKSATVCTSPRFTSTLSKQPMGYILYLFASGNWTGEKTKCCLPIISHDFLGRMLMSDPSSSLTLWISYPWNYASILGTMHPS</sequence>
<proteinExistence type="predicted"/>
<protein>
    <submittedName>
        <fullName evidence="1">Uncharacterized protein</fullName>
    </submittedName>
</protein>
<dbReference type="EMBL" id="LKAM01000001">
    <property type="protein sequence ID" value="KUM51260.1"/>
    <property type="molecule type" value="Genomic_DNA"/>
</dbReference>
<comment type="caution">
    <text evidence="1">The sequence shown here is derived from an EMBL/GenBank/DDBJ whole genome shotgun (WGS) entry which is preliminary data.</text>
</comment>
<gene>
    <name evidence="1" type="ORF">ABT39_MTgene1107</name>
</gene>
<dbReference type="AlphaFoldDB" id="A0A117NJB7"/>
<accession>A0A117NJB7</accession>
<geneLocation type="mitochondrion" evidence="1"/>